<dbReference type="PIRSF" id="PIRSF036628">
    <property type="entry name" value="IolB"/>
    <property type="match status" value="1"/>
</dbReference>
<keyword evidence="1 2" id="KW-0413">Isomerase</keyword>
<dbReference type="GO" id="GO:0008880">
    <property type="term" value="F:glucuronate isomerase activity"/>
    <property type="evidence" value="ECO:0007669"/>
    <property type="project" value="InterPro"/>
</dbReference>
<dbReference type="PANTHER" id="PTHR39193">
    <property type="entry name" value="5-DEOXY-GLUCURONATE ISOMERASE"/>
    <property type="match status" value="1"/>
</dbReference>
<protein>
    <submittedName>
        <fullName evidence="2">5-deoxy-glucuronate isomerase</fullName>
    </submittedName>
</protein>
<evidence type="ECO:0000313" key="3">
    <source>
        <dbReference type="Proteomes" id="UP000062160"/>
    </source>
</evidence>
<accession>A0A0U9HPA3</accession>
<dbReference type="InterPro" id="IPR014710">
    <property type="entry name" value="RmlC-like_jellyroll"/>
</dbReference>
<dbReference type="RefSeq" id="WP_059033621.1">
    <property type="nucleotide sequence ID" value="NZ_DF977003.1"/>
</dbReference>
<dbReference type="AlphaFoldDB" id="A0A0U9HPA3"/>
<organism evidence="2">
    <name type="scientific">Tepidanaerobacter syntrophicus</name>
    <dbReference type="NCBI Taxonomy" id="224999"/>
    <lineage>
        <taxon>Bacteria</taxon>
        <taxon>Bacillati</taxon>
        <taxon>Bacillota</taxon>
        <taxon>Clostridia</taxon>
        <taxon>Thermosediminibacterales</taxon>
        <taxon>Tepidanaerobacteraceae</taxon>
        <taxon>Tepidanaerobacter</taxon>
    </lineage>
</organism>
<dbReference type="NCBIfam" id="TIGR04378">
    <property type="entry name" value="myo_inos_iolB"/>
    <property type="match status" value="1"/>
</dbReference>
<dbReference type="STRING" id="224999.GCA_001485475_01989"/>
<dbReference type="SUPFAM" id="SSF51182">
    <property type="entry name" value="RmlC-like cupins"/>
    <property type="match status" value="1"/>
</dbReference>
<gene>
    <name evidence="2" type="ORF">TSYNT_9203</name>
</gene>
<proteinExistence type="predicted"/>
<sequence>MEYLYPSKEVKGYSQVVKAGKDMEFCGLGLLKLNANEVCSLKTNDEEAALVILSGKCNVVVNGKEFIGLGERKDVFSGNPASVYIPIQSSFKVEEAQGFVLEAAVVSAKAEKKFEPFVVMPKEVVCDHRGILNYQRDVRDIIVANGEGKVHRIVVGETISCPGQWSSYPSHKHDDYNPPYEAKMEEVYYFKIKPEEGFGVQVMYNDDLSLRKAYMLKDGDAVIIPEGYHPVAAAPGFQVYYLWVMAGDYGRKLVPKDDPKLAWLSNVAPLLK</sequence>
<dbReference type="PANTHER" id="PTHR39193:SF1">
    <property type="entry name" value="5-DEOXY-GLUCURONATE ISOMERASE"/>
    <property type="match status" value="1"/>
</dbReference>
<dbReference type="InterPro" id="IPR024203">
    <property type="entry name" value="Deoxy-glucuronate_isom_IolB"/>
</dbReference>
<dbReference type="EMBL" id="DF977003">
    <property type="protein sequence ID" value="GAQ25951.1"/>
    <property type="molecule type" value="Genomic_DNA"/>
</dbReference>
<dbReference type="OrthoDB" id="9799936at2"/>
<keyword evidence="3" id="KW-1185">Reference proteome</keyword>
<reference evidence="2" key="1">
    <citation type="journal article" date="2016" name="Genome Announc.">
        <title>Draft Genome Sequence of the Syntrophic Lactate-Degrading Bacterium Tepidanaerobacter syntrophicus JLT.</title>
        <authorList>
            <person name="Matsuura N."/>
            <person name="Ohashi A."/>
            <person name="Tourlousse D.M."/>
            <person name="Sekiguchi Y."/>
        </authorList>
    </citation>
    <scope>NUCLEOTIDE SEQUENCE [LARGE SCALE GENOMIC DNA]</scope>
    <source>
        <strain evidence="2">JL</strain>
    </source>
</reference>
<dbReference type="Pfam" id="PF04962">
    <property type="entry name" value="KduI"/>
    <property type="match status" value="1"/>
</dbReference>
<dbReference type="Proteomes" id="UP000062160">
    <property type="component" value="Unassembled WGS sequence"/>
</dbReference>
<dbReference type="GO" id="GO:0019310">
    <property type="term" value="P:inositol catabolic process"/>
    <property type="evidence" value="ECO:0007669"/>
    <property type="project" value="InterPro"/>
</dbReference>
<evidence type="ECO:0000256" key="1">
    <source>
        <dbReference type="ARBA" id="ARBA00023235"/>
    </source>
</evidence>
<dbReference type="InterPro" id="IPR021120">
    <property type="entry name" value="KduI/IolB_isomerase"/>
</dbReference>
<name>A0A0U9HPA3_9FIRM</name>
<evidence type="ECO:0000313" key="2">
    <source>
        <dbReference type="EMBL" id="GAQ25951.1"/>
    </source>
</evidence>
<dbReference type="Gene3D" id="2.60.120.10">
    <property type="entry name" value="Jelly Rolls"/>
    <property type="match status" value="2"/>
</dbReference>
<dbReference type="InterPro" id="IPR011051">
    <property type="entry name" value="RmlC_Cupin_sf"/>
</dbReference>